<proteinExistence type="predicted"/>
<organism evidence="1 2">
    <name type="scientific">Candidatus Chaera renei</name>
    <dbReference type="NCBI Taxonomy" id="2506947"/>
    <lineage>
        <taxon>Bacteria</taxon>
        <taxon>Candidatus Saccharimonadota</taxon>
        <taxon>Candidatus Saccharimonadia</taxon>
        <taxon>Candidatus Saccharimonadales</taxon>
        <taxon>Candidatus Saccharimonadaceae</taxon>
        <taxon>Candidatus Chaera</taxon>
    </lineage>
</organism>
<dbReference type="InterPro" id="IPR009097">
    <property type="entry name" value="Cyclic_Pdiesterase"/>
</dbReference>
<keyword evidence="2" id="KW-1185">Reference proteome</keyword>
<dbReference type="Proteomes" id="UP000289269">
    <property type="component" value="Unassembled WGS sequence"/>
</dbReference>
<dbReference type="Gene3D" id="3.90.1140.10">
    <property type="entry name" value="Cyclic phosphodiesterase"/>
    <property type="match status" value="1"/>
</dbReference>
<sequence length="170" mass="19014">MADRREKRSQLIILSCLDAVEPGVMRRFPRHLTLVPWFSLPLDGIDGLKSALASTARRLAPIELTGGDEACFGETGEARVRLLQDATLAKLAHLTLFRLVEEHGGHLRSPQFCGANYVPHVTLQEDGWLEYHESRRLNRIQLGQAVDSAHGGRRIVDNYKLGESWHPSKG</sequence>
<evidence type="ECO:0008006" key="3">
    <source>
        <dbReference type="Google" id="ProtNLM"/>
    </source>
</evidence>
<protein>
    <recommendedName>
        <fullName evidence="3">2'-5' RNA ligase family protein</fullName>
    </recommendedName>
</protein>
<accession>A0A4Q0AKE0</accession>
<dbReference type="SUPFAM" id="SSF55144">
    <property type="entry name" value="LigT-like"/>
    <property type="match status" value="1"/>
</dbReference>
<evidence type="ECO:0000313" key="2">
    <source>
        <dbReference type="Proteomes" id="UP000289269"/>
    </source>
</evidence>
<dbReference type="EMBL" id="SCKW01000010">
    <property type="protein sequence ID" value="RWZ79472.1"/>
    <property type="molecule type" value="Genomic_DNA"/>
</dbReference>
<gene>
    <name evidence="1" type="ORF">EOT04_01450</name>
</gene>
<evidence type="ECO:0000313" key="1">
    <source>
        <dbReference type="EMBL" id="RWZ79472.1"/>
    </source>
</evidence>
<dbReference type="AlphaFoldDB" id="A0A4Q0AKE0"/>
<reference evidence="1" key="1">
    <citation type="submission" date="2019-01" db="EMBL/GenBank/DDBJ databases">
        <title>Genomic signatures and co-occurrence patterns of the ultra-small Saccharimodia (Patescibacteria phylum) suggest a symbiotic lifestyle.</title>
        <authorList>
            <person name="Lemos L."/>
            <person name="Medeiros J."/>
            <person name="Andreote F."/>
            <person name="Fernandes G."/>
            <person name="Varani A."/>
            <person name="Oliveira G."/>
            <person name="Pylro V."/>
        </authorList>
    </citation>
    <scope>NUCLEOTIDE SEQUENCE [LARGE SCALE GENOMIC DNA]</scope>
    <source>
        <strain evidence="1">AMD01</strain>
    </source>
</reference>
<name>A0A4Q0AKE0_9BACT</name>
<comment type="caution">
    <text evidence="1">The sequence shown here is derived from an EMBL/GenBank/DDBJ whole genome shotgun (WGS) entry which is preliminary data.</text>
</comment>